<dbReference type="Pfam" id="PF06445">
    <property type="entry name" value="GyrI-like"/>
    <property type="match status" value="1"/>
</dbReference>
<dbReference type="PANTHER" id="PTHR40055">
    <property type="entry name" value="TRANSCRIPTIONAL REGULATOR YGIV-RELATED"/>
    <property type="match status" value="1"/>
</dbReference>
<dbReference type="SUPFAM" id="SSF55136">
    <property type="entry name" value="Probable bacterial effector-binding domain"/>
    <property type="match status" value="1"/>
</dbReference>
<reference evidence="3" key="1">
    <citation type="submission" date="2017-08" db="EMBL/GenBank/DDBJ databases">
        <authorList>
            <person name="Varghese N."/>
            <person name="Submissions S."/>
        </authorList>
    </citation>
    <scope>NUCLEOTIDE SEQUENCE [LARGE SCALE GENOMIC DNA]</scope>
    <source>
        <strain evidence="3">JC22</strain>
    </source>
</reference>
<feature type="domain" description="AraC effector-binding" evidence="1">
    <location>
        <begin position="1"/>
        <end position="147"/>
    </location>
</feature>
<dbReference type="Proteomes" id="UP000219636">
    <property type="component" value="Unassembled WGS sequence"/>
</dbReference>
<keyword evidence="3" id="KW-1185">Reference proteome</keyword>
<dbReference type="PANTHER" id="PTHR40055:SF1">
    <property type="entry name" value="TRANSCRIPTIONAL REGULATOR YGIV-RELATED"/>
    <property type="match status" value="1"/>
</dbReference>
<dbReference type="Gene3D" id="3.20.80.10">
    <property type="entry name" value="Regulatory factor, effector binding domain"/>
    <property type="match status" value="1"/>
</dbReference>
<evidence type="ECO:0000313" key="2">
    <source>
        <dbReference type="EMBL" id="SOC15566.1"/>
    </source>
</evidence>
<dbReference type="InterPro" id="IPR010499">
    <property type="entry name" value="AraC_E-bd"/>
</dbReference>
<dbReference type="OrthoDB" id="5337216at2"/>
<dbReference type="EMBL" id="OBMQ01000008">
    <property type="protein sequence ID" value="SOC15566.1"/>
    <property type="molecule type" value="Genomic_DNA"/>
</dbReference>
<gene>
    <name evidence="2" type="ORF">SAMN05880501_108108</name>
</gene>
<sequence>MQFKIETFPTYRIAYMRRVGEYGPANMEVMENLKKWAKENNVLESATLFGIPQDNPVTTNPNNCRFDACIVIPNDFQLDDSVHEGELSGGKYLVFEVRHTAEAIQNAYAEIVPSLQSNGFQMRSNPIMEKYTGDLISNPYCEICVPI</sequence>
<name>A0A285T2S9_9BACL</name>
<dbReference type="InterPro" id="IPR050908">
    <property type="entry name" value="SmbC-like"/>
</dbReference>
<dbReference type="SMART" id="SM00871">
    <property type="entry name" value="AraC_E_bind"/>
    <property type="match status" value="1"/>
</dbReference>
<accession>A0A285T2S9</accession>
<dbReference type="InterPro" id="IPR029442">
    <property type="entry name" value="GyrI-like"/>
</dbReference>
<protein>
    <submittedName>
        <fullName evidence="2">DNA gyrase inhibitor GyrI</fullName>
    </submittedName>
</protein>
<evidence type="ECO:0000259" key="1">
    <source>
        <dbReference type="SMART" id="SM00871"/>
    </source>
</evidence>
<organism evidence="2 3">
    <name type="scientific">Ureibacillus xyleni</name>
    <dbReference type="NCBI Taxonomy" id="614648"/>
    <lineage>
        <taxon>Bacteria</taxon>
        <taxon>Bacillati</taxon>
        <taxon>Bacillota</taxon>
        <taxon>Bacilli</taxon>
        <taxon>Bacillales</taxon>
        <taxon>Caryophanaceae</taxon>
        <taxon>Ureibacillus</taxon>
    </lineage>
</organism>
<proteinExistence type="predicted"/>
<evidence type="ECO:0000313" key="3">
    <source>
        <dbReference type="Proteomes" id="UP000219636"/>
    </source>
</evidence>
<dbReference type="RefSeq" id="WP_097074040.1">
    <property type="nucleotide sequence ID" value="NZ_OBMQ01000008.1"/>
</dbReference>
<dbReference type="InterPro" id="IPR011256">
    <property type="entry name" value="Reg_factor_effector_dom_sf"/>
</dbReference>
<dbReference type="AlphaFoldDB" id="A0A285T2S9"/>